<evidence type="ECO:0000313" key="10">
    <source>
        <dbReference type="Proteomes" id="UP001165090"/>
    </source>
</evidence>
<organism evidence="9 10">
    <name type="scientific">Volvox africanus</name>
    <dbReference type="NCBI Taxonomy" id="51714"/>
    <lineage>
        <taxon>Eukaryota</taxon>
        <taxon>Viridiplantae</taxon>
        <taxon>Chlorophyta</taxon>
        <taxon>core chlorophytes</taxon>
        <taxon>Chlorophyceae</taxon>
        <taxon>CS clade</taxon>
        <taxon>Chlamydomonadales</taxon>
        <taxon>Volvocaceae</taxon>
        <taxon>Volvox</taxon>
    </lineage>
</organism>
<evidence type="ECO:0000256" key="5">
    <source>
        <dbReference type="ARBA" id="ARBA00022989"/>
    </source>
</evidence>
<evidence type="ECO:0000256" key="1">
    <source>
        <dbReference type="ARBA" id="ARBA00004606"/>
    </source>
</evidence>
<feature type="region of interest" description="Disordered" evidence="7">
    <location>
        <begin position="241"/>
        <end position="291"/>
    </location>
</feature>
<evidence type="ECO:0000256" key="7">
    <source>
        <dbReference type="SAM" id="MobiDB-lite"/>
    </source>
</evidence>
<comment type="similarity">
    <text evidence="2">Belongs to the glycosyltransferase 31 family. Beta3-Gal-T subfamily.</text>
</comment>
<comment type="subcellular location">
    <subcellularLocation>
        <location evidence="1">Membrane</location>
        <topology evidence="1">Single-pass type II membrane protein</topology>
    </subcellularLocation>
</comment>
<keyword evidence="8" id="KW-0732">Signal</keyword>
<keyword evidence="3" id="KW-0812">Transmembrane</keyword>
<sequence length="789" mass="84153">MQARGLLVRPLAIALLILLAFSCNRTAAKGREFYKKSAATGPTFKAEDFIVVINTEQARLQLALASRPLRAGLRTFIAVDNLTLAEELNQTGYKYNETYAYFPNRNITGPERSKPGDTRWQAAPFMAHHHYGPTYKWILLGDDDTLWFMLGVKRLLYGYDHNMPYAISDHFGDHNARGFFLPSPLAAVCSPCHWPDLLRAHHREDLLPYSSAVLTRQEVATWDPREVDAWGVGKMKIRISRGSGANTDVAGPERQQRGSSSTPQRRAAAETGSGDIRNQTTSTSTSMQHLQYPVWGRRGQEPINMTAVLDIAYYSTAPGFEPAAMALSAATAAAAASAASGPTDLLPPPIPPPGCPCRPAGGCLHRARVCRGRGRGQELCSRTLVFKIGFRGNRSWCRHSWAHGGAGVVLSLGLMRATAGGLVEACARATQVHSCDMNLAMCLMNPAMGLNGSMAGGGGHEFNNSGGGGGEVAAEGLAGGPSTGAGTGSSGGGYMFTHPGSAALWGANWADPRFILFDNPVYQRVLHDPLGLLDGRVVCGRDARVAATAAAAALALRAGPEVEEEGGGEGRRGKGEKGGSVGTAPGGERRRLLLAVADEDAGGNGLSDAGGTGWSDVQYGGEMVGGDGVPGRYAAKMEADVGNGDPGDDDETVAIRQHEQHEDRVFDFAFAGGASEGRSRNPSDDTQHVVRFGRGLRKVQERVAVAVEVASRRGAAGGGQGVRLKRRDGDLEDINDDKAICGWLVRHAVSLHMHGRSYASYNDAARAMTVVVRRHMSAVRRLRDLQQLQ</sequence>
<dbReference type="PANTHER" id="PTHR23033">
    <property type="entry name" value="BETA1,3-GALACTOSYLTRANSFERASE"/>
    <property type="match status" value="1"/>
</dbReference>
<dbReference type="PROSITE" id="PS51257">
    <property type="entry name" value="PROKAR_LIPOPROTEIN"/>
    <property type="match status" value="1"/>
</dbReference>
<feature type="chain" id="PRO_5045160797" evidence="8">
    <location>
        <begin position="31"/>
        <end position="789"/>
    </location>
</feature>
<dbReference type="InterPro" id="IPR026050">
    <property type="entry name" value="C1GALT1/C1GALT1_chp1"/>
</dbReference>
<dbReference type="EMBL" id="BSDZ01000011">
    <property type="protein sequence ID" value="GLI62254.1"/>
    <property type="molecule type" value="Genomic_DNA"/>
</dbReference>
<evidence type="ECO:0000256" key="2">
    <source>
        <dbReference type="ARBA" id="ARBA00006462"/>
    </source>
</evidence>
<evidence type="ECO:0000256" key="4">
    <source>
        <dbReference type="ARBA" id="ARBA00022968"/>
    </source>
</evidence>
<dbReference type="PANTHER" id="PTHR23033:SF50">
    <property type="entry name" value="HEXOSYLTRANSFERASE"/>
    <property type="match status" value="1"/>
</dbReference>
<reference evidence="9 10" key="1">
    <citation type="journal article" date="2023" name="IScience">
        <title>Expanded male sex-determining region conserved during the evolution of homothallism in the green alga Volvox.</title>
        <authorList>
            <person name="Yamamoto K."/>
            <person name="Matsuzaki R."/>
            <person name="Mahakham W."/>
            <person name="Heman W."/>
            <person name="Sekimoto H."/>
            <person name="Kawachi M."/>
            <person name="Minakuchi Y."/>
            <person name="Toyoda A."/>
            <person name="Nozaki H."/>
        </authorList>
    </citation>
    <scope>NUCLEOTIDE SEQUENCE [LARGE SCALE GENOMIC DNA]</scope>
    <source>
        <strain evidence="9 10">NIES-4468</strain>
    </source>
</reference>
<keyword evidence="10" id="KW-1185">Reference proteome</keyword>
<evidence type="ECO:0000256" key="8">
    <source>
        <dbReference type="SAM" id="SignalP"/>
    </source>
</evidence>
<gene>
    <name evidence="9" type="ORF">VaNZ11_004859</name>
</gene>
<feature type="compositionally biased region" description="Polar residues" evidence="7">
    <location>
        <begin position="276"/>
        <end position="289"/>
    </location>
</feature>
<accession>A0ABQ5RYL2</accession>
<keyword evidence="6" id="KW-0472">Membrane</keyword>
<feature type="region of interest" description="Disordered" evidence="7">
    <location>
        <begin position="558"/>
        <end position="588"/>
    </location>
</feature>
<keyword evidence="4" id="KW-0735">Signal-anchor</keyword>
<dbReference type="Gene3D" id="3.90.550.50">
    <property type="match status" value="1"/>
</dbReference>
<protein>
    <submittedName>
        <fullName evidence="9">Uncharacterized protein</fullName>
    </submittedName>
</protein>
<name>A0ABQ5RYL2_9CHLO</name>
<evidence type="ECO:0000313" key="9">
    <source>
        <dbReference type="EMBL" id="GLI62254.1"/>
    </source>
</evidence>
<dbReference type="Proteomes" id="UP001165090">
    <property type="component" value="Unassembled WGS sequence"/>
</dbReference>
<keyword evidence="5" id="KW-1133">Transmembrane helix</keyword>
<feature type="signal peptide" evidence="8">
    <location>
        <begin position="1"/>
        <end position="30"/>
    </location>
</feature>
<comment type="caution">
    <text evidence="9">The sequence shown here is derived from an EMBL/GenBank/DDBJ whole genome shotgun (WGS) entry which is preliminary data.</text>
</comment>
<evidence type="ECO:0000256" key="3">
    <source>
        <dbReference type="ARBA" id="ARBA00022692"/>
    </source>
</evidence>
<evidence type="ECO:0000256" key="6">
    <source>
        <dbReference type="ARBA" id="ARBA00023136"/>
    </source>
</evidence>
<proteinExistence type="inferred from homology"/>
<feature type="compositionally biased region" description="Basic and acidic residues" evidence="7">
    <location>
        <begin position="568"/>
        <end position="577"/>
    </location>
</feature>